<dbReference type="RefSeq" id="WP_168719108.1">
    <property type="nucleotide sequence ID" value="NZ_CP042909.1"/>
</dbReference>
<evidence type="ECO:0000313" key="2">
    <source>
        <dbReference type="Proteomes" id="UP000501253"/>
    </source>
</evidence>
<evidence type="ECO:0000313" key="1">
    <source>
        <dbReference type="EMBL" id="QJA05747.1"/>
    </source>
</evidence>
<name>A0A6H1WRA1_9BACT</name>
<dbReference type="AlphaFoldDB" id="A0A6H1WRA1"/>
<dbReference type="EMBL" id="CP042909">
    <property type="protein sequence ID" value="QJA05747.1"/>
    <property type="molecule type" value="Genomic_DNA"/>
</dbReference>
<reference evidence="1 2" key="1">
    <citation type="submission" date="2019-08" db="EMBL/GenBank/DDBJ databases">
        <title>Complete genome sequence of Thermosulfurimonas marina SU872T, an anaerobic thermophilic chemolithoautotrophic bacterium isolated from a shallow marine hydrothermal vent.</title>
        <authorList>
            <person name="Allioux M."/>
            <person name="Jebbar M."/>
            <person name="Slobodkina G."/>
            <person name="Slobodkin A."/>
            <person name="Moalic Y."/>
            <person name="Frolova A."/>
            <person name="Shao Z."/>
            <person name="Alain K."/>
        </authorList>
    </citation>
    <scope>NUCLEOTIDE SEQUENCE [LARGE SCALE GENOMIC DNA]</scope>
    <source>
        <strain evidence="1 2">SU872</strain>
    </source>
</reference>
<keyword evidence="2" id="KW-1185">Reference proteome</keyword>
<sequence length="98" mass="11040">MKKLLLFLLLLGTLVGRGWGMTPAEEKRLFEILGEIKGKLQQMDKRFEQLYTFLWIITGIHLPCRGGDRVRPVGPADHHPAGPGPALLRIALKSPCRR</sequence>
<accession>A0A6H1WRA1</accession>
<proteinExistence type="predicted"/>
<organism evidence="1 2">
    <name type="scientific">Thermosulfurimonas marina</name>
    <dbReference type="NCBI Taxonomy" id="2047767"/>
    <lineage>
        <taxon>Bacteria</taxon>
        <taxon>Pseudomonadati</taxon>
        <taxon>Thermodesulfobacteriota</taxon>
        <taxon>Thermodesulfobacteria</taxon>
        <taxon>Thermodesulfobacteriales</taxon>
        <taxon>Thermodesulfobacteriaceae</taxon>
        <taxon>Thermosulfurimonas</taxon>
    </lineage>
</organism>
<dbReference type="Proteomes" id="UP000501253">
    <property type="component" value="Chromosome"/>
</dbReference>
<protein>
    <submittedName>
        <fullName evidence="1">Uncharacterized protein</fullName>
    </submittedName>
</protein>
<gene>
    <name evidence="1" type="ORF">FVE67_02570</name>
</gene>
<dbReference type="KEGG" id="tmai:FVE67_02570"/>